<dbReference type="InterPro" id="IPR013005">
    <property type="entry name" value="Ribosomal_uL4-like"/>
</dbReference>
<keyword evidence="3" id="KW-0694">RNA-binding</keyword>
<dbReference type="Gene3D" id="3.40.1370.10">
    <property type="match status" value="1"/>
</dbReference>
<keyword evidence="4 9" id="KW-0689">Ribosomal protein</keyword>
<evidence type="ECO:0000313" key="9">
    <source>
        <dbReference type="EMBL" id="GBG00462.1"/>
    </source>
</evidence>
<dbReference type="GO" id="GO:0019843">
    <property type="term" value="F:rRNA binding"/>
    <property type="evidence" value="ECO:0007669"/>
    <property type="project" value="UniProtKB-KW"/>
</dbReference>
<dbReference type="GO" id="GO:0006412">
    <property type="term" value="P:translation"/>
    <property type="evidence" value="ECO:0007669"/>
    <property type="project" value="InterPro"/>
</dbReference>
<dbReference type="EMBL" id="BDRX01000228">
    <property type="protein sequence ID" value="GBG00462.1"/>
    <property type="molecule type" value="Genomic_DNA"/>
</dbReference>
<comment type="caution">
    <text evidence="9">The sequence shown here is derived from an EMBL/GenBank/DDBJ whole genome shotgun (WGS) entry which is preliminary data.</text>
</comment>
<dbReference type="GO" id="GO:0003735">
    <property type="term" value="F:structural constituent of ribosome"/>
    <property type="evidence" value="ECO:0007669"/>
    <property type="project" value="InterPro"/>
</dbReference>
<dbReference type="STRING" id="307507.A0A2V0PL19"/>
<dbReference type="Pfam" id="PF00573">
    <property type="entry name" value="Ribosomal_L4"/>
    <property type="match status" value="1"/>
</dbReference>
<dbReference type="OrthoDB" id="275876at2759"/>
<sequence>MQSVRAFSSGPRPAGQRAAAPARRGAVVVRAAVAAKPAKVPVKSADGAAAGEVELALGVAPPETAKGLVHRYLVYVQQNARQGTASTLTRGEVRGGGKKPYKQKGTGGARRGSNVSPLFPGGGITFGPKPKDWSIKMNKKERRLALATALQSAAPDMIVVDSVGSDGK</sequence>
<organism evidence="9 10">
    <name type="scientific">Raphidocelis subcapitata</name>
    <dbReference type="NCBI Taxonomy" id="307507"/>
    <lineage>
        <taxon>Eukaryota</taxon>
        <taxon>Viridiplantae</taxon>
        <taxon>Chlorophyta</taxon>
        <taxon>core chlorophytes</taxon>
        <taxon>Chlorophyceae</taxon>
        <taxon>CS clade</taxon>
        <taxon>Sphaeropleales</taxon>
        <taxon>Selenastraceae</taxon>
        <taxon>Raphidocelis</taxon>
    </lineage>
</organism>
<dbReference type="FunCoup" id="A0A2V0PL19">
    <property type="interactions" value="588"/>
</dbReference>
<evidence type="ECO:0000256" key="6">
    <source>
        <dbReference type="ARBA" id="ARBA00035208"/>
    </source>
</evidence>
<dbReference type="InterPro" id="IPR023574">
    <property type="entry name" value="Ribosomal_uL4_dom_sf"/>
</dbReference>
<evidence type="ECO:0000256" key="7">
    <source>
        <dbReference type="ARBA" id="ARBA00035387"/>
    </source>
</evidence>
<dbReference type="PANTHER" id="PTHR10746">
    <property type="entry name" value="50S RIBOSOMAL PROTEIN L4"/>
    <property type="match status" value="1"/>
</dbReference>
<evidence type="ECO:0000256" key="5">
    <source>
        <dbReference type="ARBA" id="ARBA00023274"/>
    </source>
</evidence>
<dbReference type="GO" id="GO:0005840">
    <property type="term" value="C:ribosome"/>
    <property type="evidence" value="ECO:0007669"/>
    <property type="project" value="UniProtKB-KW"/>
</dbReference>
<dbReference type="InterPro" id="IPR002136">
    <property type="entry name" value="Ribosomal_uL4"/>
</dbReference>
<dbReference type="AlphaFoldDB" id="A0A2V0PL19"/>
<evidence type="ECO:0000313" key="10">
    <source>
        <dbReference type="Proteomes" id="UP000247498"/>
    </source>
</evidence>
<feature type="non-terminal residue" evidence="9">
    <location>
        <position position="168"/>
    </location>
</feature>
<evidence type="ECO:0000256" key="4">
    <source>
        <dbReference type="ARBA" id="ARBA00022980"/>
    </source>
</evidence>
<dbReference type="GO" id="GO:1990904">
    <property type="term" value="C:ribonucleoprotein complex"/>
    <property type="evidence" value="ECO:0007669"/>
    <property type="project" value="UniProtKB-KW"/>
</dbReference>
<feature type="compositionally biased region" description="Low complexity" evidence="8">
    <location>
        <begin position="10"/>
        <end position="24"/>
    </location>
</feature>
<name>A0A2V0PL19_9CHLO</name>
<keyword evidence="5" id="KW-0687">Ribonucleoprotein</keyword>
<evidence type="ECO:0000256" key="2">
    <source>
        <dbReference type="ARBA" id="ARBA00022730"/>
    </source>
</evidence>
<comment type="similarity">
    <text evidence="1">Belongs to the universal ribosomal protein uL4 family.</text>
</comment>
<dbReference type="Proteomes" id="UP000247498">
    <property type="component" value="Unassembled WGS sequence"/>
</dbReference>
<keyword evidence="2" id="KW-0699">rRNA-binding</keyword>
<reference evidence="9 10" key="1">
    <citation type="journal article" date="2018" name="Sci. Rep.">
        <title>Raphidocelis subcapitata (=Pseudokirchneriella subcapitata) provides an insight into genome evolution and environmental adaptations in the Sphaeropleales.</title>
        <authorList>
            <person name="Suzuki S."/>
            <person name="Yamaguchi H."/>
            <person name="Nakajima N."/>
            <person name="Kawachi M."/>
        </authorList>
    </citation>
    <scope>NUCLEOTIDE SEQUENCE [LARGE SCALE GENOMIC DNA]</scope>
    <source>
        <strain evidence="9 10">NIES-35</strain>
    </source>
</reference>
<evidence type="ECO:0000256" key="3">
    <source>
        <dbReference type="ARBA" id="ARBA00022884"/>
    </source>
</evidence>
<accession>A0A2V0PL19</accession>
<feature type="region of interest" description="Disordered" evidence="8">
    <location>
        <begin position="85"/>
        <end position="133"/>
    </location>
</feature>
<proteinExistence type="inferred from homology"/>
<dbReference type="SUPFAM" id="SSF52166">
    <property type="entry name" value="Ribosomal protein L4"/>
    <property type="match status" value="1"/>
</dbReference>
<dbReference type="InParanoid" id="A0A2V0PL19"/>
<keyword evidence="10" id="KW-1185">Reference proteome</keyword>
<feature type="region of interest" description="Disordered" evidence="8">
    <location>
        <begin position="1"/>
        <end position="24"/>
    </location>
</feature>
<protein>
    <recommendedName>
        <fullName evidence="6">Large ribosomal subunit protein uL4c</fullName>
    </recommendedName>
    <alternativeName>
        <fullName evidence="7">50S ribosomal protein L4, chloroplastic</fullName>
    </alternativeName>
</protein>
<gene>
    <name evidence="9" type="ORF">Rsub_13208</name>
</gene>
<evidence type="ECO:0000256" key="1">
    <source>
        <dbReference type="ARBA" id="ARBA00010528"/>
    </source>
</evidence>
<evidence type="ECO:0000256" key="8">
    <source>
        <dbReference type="SAM" id="MobiDB-lite"/>
    </source>
</evidence>
<dbReference type="PANTHER" id="PTHR10746:SF17">
    <property type="entry name" value="LARGE RIBOSOMAL SUBUNIT PROTEIN UL4C"/>
    <property type="match status" value="1"/>
</dbReference>